<comment type="similarity">
    <text evidence="1">Belongs to the peptidase S58 family.</text>
</comment>
<dbReference type="Proteomes" id="UP001551482">
    <property type="component" value="Unassembled WGS sequence"/>
</dbReference>
<reference evidence="3 4" key="1">
    <citation type="submission" date="2024-06" db="EMBL/GenBank/DDBJ databases">
        <title>The Natural Products Discovery Center: Release of the First 8490 Sequenced Strains for Exploring Actinobacteria Biosynthetic Diversity.</title>
        <authorList>
            <person name="Kalkreuter E."/>
            <person name="Kautsar S.A."/>
            <person name="Yang D."/>
            <person name="Bader C.D."/>
            <person name="Teijaro C.N."/>
            <person name="Fluegel L."/>
            <person name="Davis C.M."/>
            <person name="Simpson J.R."/>
            <person name="Lauterbach L."/>
            <person name="Steele A.D."/>
            <person name="Gui C."/>
            <person name="Meng S."/>
            <person name="Li G."/>
            <person name="Viehrig K."/>
            <person name="Ye F."/>
            <person name="Su P."/>
            <person name="Kiefer A.F."/>
            <person name="Nichols A."/>
            <person name="Cepeda A.J."/>
            <person name="Yan W."/>
            <person name="Fan B."/>
            <person name="Jiang Y."/>
            <person name="Adhikari A."/>
            <person name="Zheng C.-J."/>
            <person name="Schuster L."/>
            <person name="Cowan T.M."/>
            <person name="Smanski M.J."/>
            <person name="Chevrette M.G."/>
            <person name="De Carvalho L.P.S."/>
            <person name="Shen B."/>
        </authorList>
    </citation>
    <scope>NUCLEOTIDE SEQUENCE [LARGE SCALE GENOMIC DNA]</scope>
    <source>
        <strain evidence="3 4">NPDC048946</strain>
    </source>
</reference>
<dbReference type="SUPFAM" id="SSF56266">
    <property type="entry name" value="DmpA/ArgJ-like"/>
    <property type="match status" value="1"/>
</dbReference>
<feature type="region of interest" description="Disordered" evidence="2">
    <location>
        <begin position="1"/>
        <end position="35"/>
    </location>
</feature>
<dbReference type="InterPro" id="IPR016117">
    <property type="entry name" value="ArgJ-like_dom_sf"/>
</dbReference>
<gene>
    <name evidence="3" type="ORF">AB0C36_14015</name>
</gene>
<dbReference type="PANTHER" id="PTHR36512">
    <property type="entry name" value="D-AMINOPEPTIDASE"/>
    <property type="match status" value="1"/>
</dbReference>
<keyword evidence="4" id="KW-1185">Reference proteome</keyword>
<dbReference type="EMBL" id="JBEZFP010000029">
    <property type="protein sequence ID" value="MEU8134618.1"/>
    <property type="molecule type" value="Genomic_DNA"/>
</dbReference>
<evidence type="ECO:0000313" key="4">
    <source>
        <dbReference type="Proteomes" id="UP001551482"/>
    </source>
</evidence>
<evidence type="ECO:0000256" key="2">
    <source>
        <dbReference type="SAM" id="MobiDB-lite"/>
    </source>
</evidence>
<dbReference type="RefSeq" id="WP_358353425.1">
    <property type="nucleotide sequence ID" value="NZ_JBEZFP010000029.1"/>
</dbReference>
<accession>A0ABV3DFW4</accession>
<name>A0ABV3DFW4_9ACTN</name>
<sequence length="414" mass="42050">MTGTTGTTGAAGAAGAAGNTGPGGTSGPHDPAAHDLRSFAASGRPRARGLGIPFAGTPGPCNAVTDVPGVEVGYVTLVHGSGALAVGEGPVRTGVTAIHPRGRADGRPVAAGVHALNGNGEMTGLSWLEETGSLGTPVTITNTHAIGAAHRGTIDWIVRERPGQARAWLLPVAAETWDGYLNDINGDHVRPAHTVAALDAARPGPVAEGCVGGGTGMNCYGFKGGSGTASRQVGYGRDTFTVGAFVQANFGSRRELVVAGVPVGRELADDNPMETTDWFAPSGAGSVIVVVATDAPLLPGQCKALARRVPLGLARTGTSGSHFSGDIFLAFSTANAGALASSFPEGEPGDDEFDTMRFVPWGRMDPFYEAVVEAVEEAVVNALVAADTTVGRDGHRSPALPIDRLRALLAERLG</sequence>
<protein>
    <submittedName>
        <fullName evidence="3">P1 family peptidase</fullName>
    </submittedName>
</protein>
<proteinExistence type="inferred from homology"/>
<feature type="compositionally biased region" description="Low complexity" evidence="2">
    <location>
        <begin position="1"/>
        <end position="17"/>
    </location>
</feature>
<organism evidence="3 4">
    <name type="scientific">Streptodolium elevatio</name>
    <dbReference type="NCBI Taxonomy" id="3157996"/>
    <lineage>
        <taxon>Bacteria</taxon>
        <taxon>Bacillati</taxon>
        <taxon>Actinomycetota</taxon>
        <taxon>Actinomycetes</taxon>
        <taxon>Kitasatosporales</taxon>
        <taxon>Streptomycetaceae</taxon>
        <taxon>Streptodolium</taxon>
    </lineage>
</organism>
<dbReference type="InterPro" id="IPR005321">
    <property type="entry name" value="Peptidase_S58_DmpA"/>
</dbReference>
<dbReference type="Pfam" id="PF03576">
    <property type="entry name" value="Peptidase_S58"/>
    <property type="match status" value="1"/>
</dbReference>
<evidence type="ECO:0000313" key="3">
    <source>
        <dbReference type="EMBL" id="MEU8134618.1"/>
    </source>
</evidence>
<dbReference type="PANTHER" id="PTHR36512:SF3">
    <property type="entry name" value="BLR5678 PROTEIN"/>
    <property type="match status" value="1"/>
</dbReference>
<dbReference type="CDD" id="cd02253">
    <property type="entry name" value="DmpA"/>
    <property type="match status" value="1"/>
</dbReference>
<dbReference type="Gene3D" id="3.60.70.12">
    <property type="entry name" value="L-amino peptidase D-ALA esterase/amidase"/>
    <property type="match status" value="1"/>
</dbReference>
<comment type="caution">
    <text evidence="3">The sequence shown here is derived from an EMBL/GenBank/DDBJ whole genome shotgun (WGS) entry which is preliminary data.</text>
</comment>
<evidence type="ECO:0000256" key="1">
    <source>
        <dbReference type="ARBA" id="ARBA00007068"/>
    </source>
</evidence>